<evidence type="ECO:0000313" key="2">
    <source>
        <dbReference type="EMBL" id="SQI39311.1"/>
    </source>
</evidence>
<protein>
    <recommendedName>
        <fullName evidence="1">TY-Chap central domain-containing protein</fullName>
    </recommendedName>
</protein>
<dbReference type="Proteomes" id="UP000249091">
    <property type="component" value="Chromosome 1"/>
</dbReference>
<gene>
    <name evidence="2" type="ORF">NCTC10994_04153</name>
</gene>
<dbReference type="STRING" id="1219011.GCA_001895045_01255"/>
<accession>A0A2X4UKV0</accession>
<organism evidence="2 3">
    <name type="scientific">Rhodococcus coprophilus</name>
    <dbReference type="NCBI Taxonomy" id="38310"/>
    <lineage>
        <taxon>Bacteria</taxon>
        <taxon>Bacillati</taxon>
        <taxon>Actinomycetota</taxon>
        <taxon>Actinomycetes</taxon>
        <taxon>Mycobacteriales</taxon>
        <taxon>Nocardiaceae</taxon>
        <taxon>Rhodococcus</taxon>
    </lineage>
</organism>
<feature type="domain" description="TY-Chap central" evidence="1">
    <location>
        <begin position="23"/>
        <end position="148"/>
    </location>
</feature>
<keyword evidence="3" id="KW-1185">Reference proteome</keyword>
<evidence type="ECO:0000313" key="3">
    <source>
        <dbReference type="Proteomes" id="UP000249091"/>
    </source>
</evidence>
<dbReference type="AlphaFoldDB" id="A0A2X4UKV0"/>
<dbReference type="KEGG" id="rcr:NCTC10994_04153"/>
<dbReference type="RefSeq" id="WP_072699262.1">
    <property type="nucleotide sequence ID" value="NZ_JAFBBL010000001.1"/>
</dbReference>
<dbReference type="InterPro" id="IPR054343">
    <property type="entry name" value="TY-Chap_M"/>
</dbReference>
<name>A0A2X4UKV0_9NOCA</name>
<sequence length="176" mass="18413">MTGVTGTGEEQWDLAIPTADDAALRDLVVRTLAHAMDGAPEPDEDGDVPIWIDDVPTFASVDAEAGVVHLTTFLAEGITDRARALEALAEMQFEFPEFTFVLHKDRVTAEQRVGASPLVPLHLLRAVGAVVPLTAEVRGLAARLGGEACVFDGPADTVVGENLLGGECGCGDCTCG</sequence>
<evidence type="ECO:0000259" key="1">
    <source>
        <dbReference type="Pfam" id="PF22551"/>
    </source>
</evidence>
<reference evidence="2 3" key="1">
    <citation type="submission" date="2018-06" db="EMBL/GenBank/DDBJ databases">
        <authorList>
            <consortium name="Pathogen Informatics"/>
            <person name="Doyle S."/>
        </authorList>
    </citation>
    <scope>NUCLEOTIDE SEQUENCE [LARGE SCALE GENOMIC DNA]</scope>
    <source>
        <strain evidence="2 3">NCTC10994</strain>
    </source>
</reference>
<proteinExistence type="predicted"/>
<dbReference type="EMBL" id="LS483468">
    <property type="protein sequence ID" value="SQI39311.1"/>
    <property type="molecule type" value="Genomic_DNA"/>
</dbReference>
<dbReference type="Pfam" id="PF22551">
    <property type="entry name" value="TY-Chap1"/>
    <property type="match status" value="1"/>
</dbReference>